<dbReference type="Pfam" id="PF04860">
    <property type="entry name" value="Phage_portal"/>
    <property type="match status" value="1"/>
</dbReference>
<organism evidence="2 3">
    <name type="scientific">Bifidobacterium pseudolongum subsp. globosum</name>
    <dbReference type="NCBI Taxonomy" id="1690"/>
    <lineage>
        <taxon>Bacteria</taxon>
        <taxon>Bacillati</taxon>
        <taxon>Actinomycetota</taxon>
        <taxon>Actinomycetes</taxon>
        <taxon>Bifidobacteriales</taxon>
        <taxon>Bifidobacteriaceae</taxon>
        <taxon>Bifidobacterium</taxon>
    </lineage>
</organism>
<evidence type="ECO:0000313" key="3">
    <source>
        <dbReference type="Proteomes" id="UP000293268"/>
    </source>
</evidence>
<dbReference type="NCBIfam" id="TIGR01537">
    <property type="entry name" value="portal_HK97"/>
    <property type="match status" value="1"/>
</dbReference>
<feature type="region of interest" description="Disordered" evidence="1">
    <location>
        <begin position="366"/>
        <end position="387"/>
    </location>
</feature>
<dbReference type="InterPro" id="IPR006427">
    <property type="entry name" value="Portal_HK97"/>
</dbReference>
<dbReference type="Proteomes" id="UP000293268">
    <property type="component" value="Unassembled WGS sequence"/>
</dbReference>
<dbReference type="EMBL" id="SBKU01000012">
    <property type="protein sequence ID" value="RYQ66073.1"/>
    <property type="molecule type" value="Genomic_DNA"/>
</dbReference>
<evidence type="ECO:0000313" key="2">
    <source>
        <dbReference type="EMBL" id="RYQ66073.1"/>
    </source>
</evidence>
<accession>A0A4Q5B9R3</accession>
<sequence>MMARMKWFKRMFKREARDTNGDVVPSGVVPPARTPAGEDPLTLSTVFRGVQILQTAICGLTVYEVRDGYREPVSNKLILQPDPTRSRDDFIADIVASLAIHGNAYVRLDMFNGQTVACSLLPADLVTVTNRNGDPANPDLRYSYRGRTYDAGRIVHMKYLNVPGMVLGMGPLSACRSEVESAQAAKNCKAKYYRDSSNIKAIMTSEKELPPDAAARAKAQWEAQGDVNGTKFIGNGYKLQFPALKAEDLQFIASQKFDTTQIARLLGIPASLMLAAVEGSNLTYSNIEQAWIEFADYTLAAYTNNIEELFNRLLPRGRTAKFDWDSSRRTDVSERFNAYKVALDAGFYTLDEVRAREGLRPLSDEQKQALAMKKEATGIEQSGHAEQ</sequence>
<gene>
    <name evidence="2" type="ORF">PG2072B_1511</name>
</gene>
<dbReference type="InterPro" id="IPR006944">
    <property type="entry name" value="Phage/GTA_portal"/>
</dbReference>
<dbReference type="AlphaFoldDB" id="A0A4Q5B9R3"/>
<dbReference type="Gene3D" id="1.20.1270.210">
    <property type="match status" value="1"/>
</dbReference>
<protein>
    <submittedName>
        <fullName evidence="2">Phage portal protein</fullName>
    </submittedName>
</protein>
<name>A0A4Q5B9R3_9BIFI</name>
<proteinExistence type="predicted"/>
<comment type="caution">
    <text evidence="2">The sequence shown here is derived from an EMBL/GenBank/DDBJ whole genome shotgun (WGS) entry which is preliminary data.</text>
</comment>
<reference evidence="2 3" key="1">
    <citation type="submission" date="2019-01" db="EMBL/GenBank/DDBJ databases">
        <title>Unveiling genomic diversity among members of the Bifidobacterium pseudolongum species, a widely distributed gut commensal of the animal kingdom.</title>
        <authorList>
            <person name="Lugli G.A."/>
            <person name="Duranti S."/>
            <person name="Albert K."/>
            <person name="Mancabelli L."/>
            <person name="Napoli S."/>
            <person name="Viappiani A."/>
            <person name="Anzalone R."/>
            <person name="Longhi G."/>
            <person name="Milani C."/>
            <person name="Turroni F."/>
            <person name="Alessandri G."/>
            <person name="Sela D.A."/>
            <person name="Van Sinderen D."/>
            <person name="Ventura M."/>
        </authorList>
    </citation>
    <scope>NUCLEOTIDE SEQUENCE [LARGE SCALE GENOMIC DNA]</scope>
    <source>
        <strain evidence="2 3">2072B</strain>
    </source>
</reference>
<evidence type="ECO:0000256" key="1">
    <source>
        <dbReference type="SAM" id="MobiDB-lite"/>
    </source>
</evidence>